<comment type="similarity">
    <text evidence="1">Belongs to the thymidylate kinase family.</text>
</comment>
<dbReference type="GO" id="GO:0005829">
    <property type="term" value="C:cytosol"/>
    <property type="evidence" value="ECO:0007669"/>
    <property type="project" value="TreeGrafter"/>
</dbReference>
<evidence type="ECO:0000256" key="3">
    <source>
        <dbReference type="ARBA" id="ARBA00022840"/>
    </source>
</evidence>
<organism evidence="5 6">
    <name type="scientific">Brevundimonas goettingensis</name>
    <dbReference type="NCBI Taxonomy" id="2774190"/>
    <lineage>
        <taxon>Bacteria</taxon>
        <taxon>Pseudomonadati</taxon>
        <taxon>Pseudomonadota</taxon>
        <taxon>Alphaproteobacteria</taxon>
        <taxon>Caulobacterales</taxon>
        <taxon>Caulobacteraceae</taxon>
        <taxon>Brevundimonas</taxon>
    </lineage>
</organism>
<name>A0A975C1B4_9CAUL</name>
<dbReference type="AlphaFoldDB" id="A0A975C1B4"/>
<keyword evidence="2" id="KW-0547">Nucleotide-binding</keyword>
<dbReference type="PANTHER" id="PTHR10344:SF4">
    <property type="entry name" value="UMP-CMP KINASE 2, MITOCHONDRIAL"/>
    <property type="match status" value="1"/>
</dbReference>
<dbReference type="KEGG" id="bgoe:IFJ75_18000"/>
<keyword evidence="3" id="KW-0067">ATP-binding</keyword>
<accession>A0A975C1B4</accession>
<proteinExistence type="inferred from homology"/>
<dbReference type="CDD" id="cd01672">
    <property type="entry name" value="TMPK"/>
    <property type="match status" value="1"/>
</dbReference>
<dbReference type="InterPro" id="IPR027417">
    <property type="entry name" value="P-loop_NTPase"/>
</dbReference>
<dbReference type="PANTHER" id="PTHR10344">
    <property type="entry name" value="THYMIDYLATE KINASE"/>
    <property type="match status" value="1"/>
</dbReference>
<protein>
    <recommendedName>
        <fullName evidence="4">Thymidylate kinase-like domain-containing protein</fullName>
    </recommendedName>
</protein>
<dbReference type="EMBL" id="CP062222">
    <property type="protein sequence ID" value="QTC91082.1"/>
    <property type="molecule type" value="Genomic_DNA"/>
</dbReference>
<evidence type="ECO:0000259" key="4">
    <source>
        <dbReference type="Pfam" id="PF02223"/>
    </source>
</evidence>
<gene>
    <name evidence="5" type="ORF">IFJ75_18000</name>
</gene>
<feature type="domain" description="Thymidylate kinase-like" evidence="4">
    <location>
        <begin position="4"/>
        <end position="179"/>
    </location>
</feature>
<dbReference type="GO" id="GO:0006233">
    <property type="term" value="P:dTDP biosynthetic process"/>
    <property type="evidence" value="ECO:0007669"/>
    <property type="project" value="TreeGrafter"/>
</dbReference>
<dbReference type="GO" id="GO:0006235">
    <property type="term" value="P:dTTP biosynthetic process"/>
    <property type="evidence" value="ECO:0007669"/>
    <property type="project" value="TreeGrafter"/>
</dbReference>
<evidence type="ECO:0000313" key="6">
    <source>
        <dbReference type="Proteomes" id="UP000663918"/>
    </source>
</evidence>
<keyword evidence="6" id="KW-1185">Reference proteome</keyword>
<dbReference type="SUPFAM" id="SSF52540">
    <property type="entry name" value="P-loop containing nucleoside triphosphate hydrolases"/>
    <property type="match status" value="1"/>
</dbReference>
<dbReference type="GO" id="GO:0004798">
    <property type="term" value="F:dTMP kinase activity"/>
    <property type="evidence" value="ECO:0007669"/>
    <property type="project" value="TreeGrafter"/>
</dbReference>
<evidence type="ECO:0000256" key="1">
    <source>
        <dbReference type="ARBA" id="ARBA00009776"/>
    </source>
</evidence>
<dbReference type="InterPro" id="IPR039430">
    <property type="entry name" value="Thymidylate_kin-like_dom"/>
</dbReference>
<sequence length="224" mass="24353">MVAIEGIDGSGKGTATRAVCALLEEAGLTVATQSFPNYGKTAAAHAVQAVLNGEVKVDSAYYLASLFSLDRAETFLTSAMPEVDVVVFDRYVLSNAAFQMVRLPEDERDAFLTWLFDYEYNRLGVPKPDLNILMRIDPEIAAQWVAKKAARSYTSATRDAFEADDTYQQRVSDAYSSIATRQVNGPWAIVEVADVDGMKTPEAIAAECLALIRQAMDVKAAAHG</sequence>
<evidence type="ECO:0000256" key="2">
    <source>
        <dbReference type="ARBA" id="ARBA00022741"/>
    </source>
</evidence>
<dbReference type="GO" id="GO:0005524">
    <property type="term" value="F:ATP binding"/>
    <property type="evidence" value="ECO:0007669"/>
    <property type="project" value="UniProtKB-KW"/>
</dbReference>
<dbReference type="GO" id="GO:0006227">
    <property type="term" value="P:dUDP biosynthetic process"/>
    <property type="evidence" value="ECO:0007669"/>
    <property type="project" value="TreeGrafter"/>
</dbReference>
<evidence type="ECO:0000313" key="5">
    <source>
        <dbReference type="EMBL" id="QTC91082.1"/>
    </source>
</evidence>
<dbReference type="Pfam" id="PF02223">
    <property type="entry name" value="Thymidylate_kin"/>
    <property type="match status" value="1"/>
</dbReference>
<dbReference type="Proteomes" id="UP000663918">
    <property type="component" value="Chromosome"/>
</dbReference>
<reference evidence="5" key="1">
    <citation type="submission" date="2020-09" db="EMBL/GenBank/DDBJ databases">
        <title>Brevundimonas sp. LVF2 isolated from a puddle in Goettingen, Germany.</title>
        <authorList>
            <person name="Friedrich I."/>
            <person name="Klassen A."/>
            <person name="Hannes N."/>
            <person name="Schneider D."/>
            <person name="Hertel R."/>
            <person name="Daniel R."/>
        </authorList>
    </citation>
    <scope>NUCLEOTIDE SEQUENCE</scope>
    <source>
        <strain evidence="5">LVF2</strain>
    </source>
</reference>
<dbReference type="Gene3D" id="3.40.50.300">
    <property type="entry name" value="P-loop containing nucleotide triphosphate hydrolases"/>
    <property type="match status" value="1"/>
</dbReference>